<protein>
    <recommendedName>
        <fullName evidence="2">BTB domain-containing protein</fullName>
    </recommendedName>
</protein>
<dbReference type="Pfam" id="PF00651">
    <property type="entry name" value="BTB"/>
    <property type="match status" value="1"/>
</dbReference>
<dbReference type="PANTHER" id="PTHR47843">
    <property type="entry name" value="BTB DOMAIN-CONTAINING PROTEIN-RELATED"/>
    <property type="match status" value="1"/>
</dbReference>
<accession>A0A6A6E4G3</accession>
<dbReference type="EMBL" id="ML994633">
    <property type="protein sequence ID" value="KAF2185408.1"/>
    <property type="molecule type" value="Genomic_DNA"/>
</dbReference>
<evidence type="ECO:0000313" key="4">
    <source>
        <dbReference type="Proteomes" id="UP000800200"/>
    </source>
</evidence>
<dbReference type="AlphaFoldDB" id="A0A6A6E4G3"/>
<feature type="compositionally biased region" description="Polar residues" evidence="1">
    <location>
        <begin position="24"/>
        <end position="51"/>
    </location>
</feature>
<sequence>MANSSVKLKSACRSVWGSVRGKRSSTIASSNEGTDFSNDGQGNEASNSEGNGVSEGKESNDKSKDNREQNQRLSFSTMSQTIVTIKVGEAQKPFHIHQDLLCHYSPYFKNLFTGSFRENEETSSTLLDVEESTFARFMDFIYSDDILMKRNGNKWAIDHDYDTVLALYIFADRYDVPQLRETTISITFGLIIKKCKNLHKPSSDSSLLPRYKEVEAAFDCLPPTSRLCKLYVDAYCKDFDDSYDNESSERERRDSIPHDFLVAVMVRHGEINNRVRNGNLQMPYKLKLCDYHEHSQLEDGQHCAFANRTD</sequence>
<keyword evidence="4" id="KW-1185">Reference proteome</keyword>
<evidence type="ECO:0000256" key="1">
    <source>
        <dbReference type="SAM" id="MobiDB-lite"/>
    </source>
</evidence>
<dbReference type="SMART" id="SM00225">
    <property type="entry name" value="BTB"/>
    <property type="match status" value="1"/>
</dbReference>
<evidence type="ECO:0000259" key="2">
    <source>
        <dbReference type="PROSITE" id="PS50097"/>
    </source>
</evidence>
<dbReference type="Proteomes" id="UP000800200">
    <property type="component" value="Unassembled WGS sequence"/>
</dbReference>
<organism evidence="3 4">
    <name type="scientific">Zopfia rhizophila CBS 207.26</name>
    <dbReference type="NCBI Taxonomy" id="1314779"/>
    <lineage>
        <taxon>Eukaryota</taxon>
        <taxon>Fungi</taxon>
        <taxon>Dikarya</taxon>
        <taxon>Ascomycota</taxon>
        <taxon>Pezizomycotina</taxon>
        <taxon>Dothideomycetes</taxon>
        <taxon>Dothideomycetes incertae sedis</taxon>
        <taxon>Zopfiaceae</taxon>
        <taxon>Zopfia</taxon>
    </lineage>
</organism>
<feature type="domain" description="BTB" evidence="2">
    <location>
        <begin position="81"/>
        <end position="150"/>
    </location>
</feature>
<dbReference type="PROSITE" id="PS50097">
    <property type="entry name" value="BTB"/>
    <property type="match status" value="1"/>
</dbReference>
<evidence type="ECO:0000313" key="3">
    <source>
        <dbReference type="EMBL" id="KAF2185408.1"/>
    </source>
</evidence>
<name>A0A6A6E4G3_9PEZI</name>
<gene>
    <name evidence="3" type="ORF">K469DRAFT_687774</name>
</gene>
<feature type="compositionally biased region" description="Basic and acidic residues" evidence="1">
    <location>
        <begin position="55"/>
        <end position="70"/>
    </location>
</feature>
<dbReference type="SUPFAM" id="SSF54695">
    <property type="entry name" value="POZ domain"/>
    <property type="match status" value="1"/>
</dbReference>
<reference evidence="3" key="1">
    <citation type="journal article" date="2020" name="Stud. Mycol.">
        <title>101 Dothideomycetes genomes: a test case for predicting lifestyles and emergence of pathogens.</title>
        <authorList>
            <person name="Haridas S."/>
            <person name="Albert R."/>
            <person name="Binder M."/>
            <person name="Bloem J."/>
            <person name="Labutti K."/>
            <person name="Salamov A."/>
            <person name="Andreopoulos B."/>
            <person name="Baker S."/>
            <person name="Barry K."/>
            <person name="Bills G."/>
            <person name="Bluhm B."/>
            <person name="Cannon C."/>
            <person name="Castanera R."/>
            <person name="Culley D."/>
            <person name="Daum C."/>
            <person name="Ezra D."/>
            <person name="Gonzalez J."/>
            <person name="Henrissat B."/>
            <person name="Kuo A."/>
            <person name="Liang C."/>
            <person name="Lipzen A."/>
            <person name="Lutzoni F."/>
            <person name="Magnuson J."/>
            <person name="Mondo S."/>
            <person name="Nolan M."/>
            <person name="Ohm R."/>
            <person name="Pangilinan J."/>
            <person name="Park H.-J."/>
            <person name="Ramirez L."/>
            <person name="Alfaro M."/>
            <person name="Sun H."/>
            <person name="Tritt A."/>
            <person name="Yoshinaga Y."/>
            <person name="Zwiers L.-H."/>
            <person name="Turgeon B."/>
            <person name="Goodwin S."/>
            <person name="Spatafora J."/>
            <person name="Crous P."/>
            <person name="Grigoriev I."/>
        </authorList>
    </citation>
    <scope>NUCLEOTIDE SEQUENCE</scope>
    <source>
        <strain evidence="3">CBS 207.26</strain>
    </source>
</reference>
<dbReference type="InterPro" id="IPR000210">
    <property type="entry name" value="BTB/POZ_dom"/>
</dbReference>
<dbReference type="PANTHER" id="PTHR47843:SF2">
    <property type="entry name" value="BTB DOMAIN-CONTAINING PROTEIN"/>
    <property type="match status" value="1"/>
</dbReference>
<dbReference type="OrthoDB" id="194443at2759"/>
<dbReference type="InterPro" id="IPR011333">
    <property type="entry name" value="SKP1/BTB/POZ_sf"/>
</dbReference>
<dbReference type="Gene3D" id="3.30.710.10">
    <property type="entry name" value="Potassium Channel Kv1.1, Chain A"/>
    <property type="match status" value="1"/>
</dbReference>
<proteinExistence type="predicted"/>
<feature type="region of interest" description="Disordered" evidence="1">
    <location>
        <begin position="16"/>
        <end position="73"/>
    </location>
</feature>